<dbReference type="AlphaFoldDB" id="A0AAW1PHQ7"/>
<feature type="compositionally biased region" description="Polar residues" evidence="1">
    <location>
        <begin position="1"/>
        <end position="14"/>
    </location>
</feature>
<comment type="caution">
    <text evidence="2">The sequence shown here is derived from an EMBL/GenBank/DDBJ whole genome shotgun (WGS) entry which is preliminary data.</text>
</comment>
<proteinExistence type="predicted"/>
<evidence type="ECO:0000313" key="3">
    <source>
        <dbReference type="Proteomes" id="UP001465755"/>
    </source>
</evidence>
<evidence type="ECO:0000313" key="2">
    <source>
        <dbReference type="EMBL" id="KAK9808033.1"/>
    </source>
</evidence>
<reference evidence="2 3" key="1">
    <citation type="journal article" date="2024" name="Nat. Commun.">
        <title>Phylogenomics reveals the evolutionary origins of lichenization in chlorophyte algae.</title>
        <authorList>
            <person name="Puginier C."/>
            <person name="Libourel C."/>
            <person name="Otte J."/>
            <person name="Skaloud P."/>
            <person name="Haon M."/>
            <person name="Grisel S."/>
            <person name="Petersen M."/>
            <person name="Berrin J.G."/>
            <person name="Delaux P.M."/>
            <person name="Dal Grande F."/>
            <person name="Keller J."/>
        </authorList>
    </citation>
    <scope>NUCLEOTIDE SEQUENCE [LARGE SCALE GENOMIC DNA]</scope>
    <source>
        <strain evidence="2 3">SAG 2036</strain>
    </source>
</reference>
<feature type="region of interest" description="Disordered" evidence="1">
    <location>
        <begin position="1"/>
        <end position="72"/>
    </location>
</feature>
<accession>A0AAW1PHQ7</accession>
<organism evidence="2 3">
    <name type="scientific">Symbiochloris irregularis</name>
    <dbReference type="NCBI Taxonomy" id="706552"/>
    <lineage>
        <taxon>Eukaryota</taxon>
        <taxon>Viridiplantae</taxon>
        <taxon>Chlorophyta</taxon>
        <taxon>core chlorophytes</taxon>
        <taxon>Trebouxiophyceae</taxon>
        <taxon>Trebouxiales</taxon>
        <taxon>Trebouxiaceae</taxon>
        <taxon>Symbiochloris</taxon>
    </lineage>
</organism>
<name>A0AAW1PHQ7_9CHLO</name>
<feature type="compositionally biased region" description="Polar residues" evidence="1">
    <location>
        <begin position="58"/>
        <end position="72"/>
    </location>
</feature>
<dbReference type="EMBL" id="JALJOQ010000028">
    <property type="protein sequence ID" value="KAK9808033.1"/>
    <property type="molecule type" value="Genomic_DNA"/>
</dbReference>
<gene>
    <name evidence="2" type="ORF">WJX73_007049</name>
</gene>
<keyword evidence="3" id="KW-1185">Reference proteome</keyword>
<sequence length="72" mass="7620">MSSSAVSPQQSGRLQQGGICPTPTRWHTLHHAAVSSQPCRPTRLSRATCEPAKPVRSKSASAAPFSTPQAHT</sequence>
<evidence type="ECO:0000256" key="1">
    <source>
        <dbReference type="SAM" id="MobiDB-lite"/>
    </source>
</evidence>
<protein>
    <submittedName>
        <fullName evidence="2">Uncharacterized protein</fullName>
    </submittedName>
</protein>
<dbReference type="Proteomes" id="UP001465755">
    <property type="component" value="Unassembled WGS sequence"/>
</dbReference>